<keyword evidence="3" id="KW-1185">Reference proteome</keyword>
<accession>A0A804M6H4</accession>
<evidence type="ECO:0000256" key="1">
    <source>
        <dbReference type="SAM" id="MobiDB-lite"/>
    </source>
</evidence>
<organism evidence="2 3">
    <name type="scientific">Zea mays</name>
    <name type="common">Maize</name>
    <dbReference type="NCBI Taxonomy" id="4577"/>
    <lineage>
        <taxon>Eukaryota</taxon>
        <taxon>Viridiplantae</taxon>
        <taxon>Streptophyta</taxon>
        <taxon>Embryophyta</taxon>
        <taxon>Tracheophyta</taxon>
        <taxon>Spermatophyta</taxon>
        <taxon>Magnoliopsida</taxon>
        <taxon>Liliopsida</taxon>
        <taxon>Poales</taxon>
        <taxon>Poaceae</taxon>
        <taxon>PACMAD clade</taxon>
        <taxon>Panicoideae</taxon>
        <taxon>Andropogonodae</taxon>
        <taxon>Andropogoneae</taxon>
        <taxon>Tripsacinae</taxon>
        <taxon>Zea</taxon>
    </lineage>
</organism>
<dbReference type="Gramene" id="Zm00001eb062830_T001">
    <property type="protein sequence ID" value="Zm00001eb062830_P001"/>
    <property type="gene ID" value="Zm00001eb062830"/>
</dbReference>
<evidence type="ECO:0000313" key="2">
    <source>
        <dbReference type="EnsemblPlants" id="Zm00001eb062830_P001"/>
    </source>
</evidence>
<dbReference type="InParanoid" id="A0A804M6H4"/>
<dbReference type="EnsemblPlants" id="Zm00001eb062830_T001">
    <property type="protein sequence ID" value="Zm00001eb062830_P001"/>
    <property type="gene ID" value="Zm00001eb062830"/>
</dbReference>
<dbReference type="AlphaFoldDB" id="A0A804M6H4"/>
<protein>
    <submittedName>
        <fullName evidence="2">Uncharacterized protein</fullName>
    </submittedName>
</protein>
<proteinExistence type="predicted"/>
<reference evidence="2" key="3">
    <citation type="submission" date="2021-05" db="UniProtKB">
        <authorList>
            <consortium name="EnsemblPlants"/>
        </authorList>
    </citation>
    <scope>IDENTIFICATION</scope>
    <source>
        <strain evidence="2">cv. B73</strain>
    </source>
</reference>
<reference evidence="3" key="1">
    <citation type="submission" date="2015-12" db="EMBL/GenBank/DDBJ databases">
        <title>Update maize B73 reference genome by single molecule sequencing technologies.</title>
        <authorList>
            <consortium name="Maize Genome Sequencing Project"/>
            <person name="Ware D."/>
        </authorList>
    </citation>
    <scope>NUCLEOTIDE SEQUENCE [LARGE SCALE GENOMIC DNA]</scope>
    <source>
        <strain evidence="3">cv. B73</strain>
    </source>
</reference>
<name>A0A804M6H4_MAIZE</name>
<evidence type="ECO:0000313" key="3">
    <source>
        <dbReference type="Proteomes" id="UP000007305"/>
    </source>
</evidence>
<reference evidence="2" key="2">
    <citation type="submission" date="2019-07" db="EMBL/GenBank/DDBJ databases">
        <authorList>
            <person name="Seetharam A."/>
            <person name="Woodhouse M."/>
            <person name="Cannon E."/>
        </authorList>
    </citation>
    <scope>NUCLEOTIDE SEQUENCE [LARGE SCALE GENOMIC DNA]</scope>
    <source>
        <strain evidence="2">cv. B73</strain>
    </source>
</reference>
<feature type="compositionally biased region" description="Pro residues" evidence="1">
    <location>
        <begin position="26"/>
        <end position="43"/>
    </location>
</feature>
<feature type="region of interest" description="Disordered" evidence="1">
    <location>
        <begin position="1"/>
        <end position="56"/>
    </location>
</feature>
<dbReference type="Proteomes" id="UP000007305">
    <property type="component" value="Chromosome 1"/>
</dbReference>
<sequence length="114" mass="12073">MSRRPAAQRHPPASNVGTHVTRLPSIHPPRLPAPPGFLPPGPRPGGRRFWGSPAVSPPENPGEFSFHISIPLTPSFRVLLVYLAPAPGHRLIGDLVGHANPIVPFLTLTPGGDG</sequence>